<dbReference type="EMBL" id="BHGK01000001">
    <property type="protein sequence ID" value="GCA66248.1"/>
    <property type="molecule type" value="Genomic_DNA"/>
</dbReference>
<comment type="caution">
    <text evidence="1">The sequence shown here is derived from an EMBL/GenBank/DDBJ whole genome shotgun (WGS) entry which is preliminary data.</text>
</comment>
<name>A0A391P5Z5_9FIRM</name>
<keyword evidence="2" id="KW-1185">Reference proteome</keyword>
<evidence type="ECO:0000313" key="1">
    <source>
        <dbReference type="EMBL" id="GCA66248.1"/>
    </source>
</evidence>
<dbReference type="Pfam" id="PF16160">
    <property type="entry name" value="DUF4866"/>
    <property type="match status" value="1"/>
</dbReference>
<sequence length="265" mass="30418">MSLVLPREEEVENMFSRILSSDVYCKRLLDTFYDHMCDDNRSVDSDPTHFAEVLLNAYKNGDVSALLLELCHRSMFDLLKEAYLIPKRFHGKCGENPVLLTDADGNLLEEKKGLVSRHEYKKFHEVYEAHHAAPRSKLYLADGYDLVRYYTQDMELNEKAENRERGILILYALPDTKKLGLTEAQAYDVIWSTFHEIQEEAYSAVVYYGQETGTKSGKSFDELGVLLPIRQFESKMLQHFGVIDGLVLACREKMIKTAGIDSLDL</sequence>
<evidence type="ECO:0000313" key="2">
    <source>
        <dbReference type="Proteomes" id="UP000265643"/>
    </source>
</evidence>
<proteinExistence type="predicted"/>
<accession>A0A391P5Z5</accession>
<dbReference type="InterPro" id="IPR032357">
    <property type="entry name" value="DUF4866"/>
</dbReference>
<organism evidence="1 2">
    <name type="scientific">Mediterraneibacter butyricigenes</name>
    <dbReference type="NCBI Taxonomy" id="2316025"/>
    <lineage>
        <taxon>Bacteria</taxon>
        <taxon>Bacillati</taxon>
        <taxon>Bacillota</taxon>
        <taxon>Clostridia</taxon>
        <taxon>Lachnospirales</taxon>
        <taxon>Lachnospiraceae</taxon>
        <taxon>Mediterraneibacter</taxon>
    </lineage>
</organism>
<gene>
    <name evidence="1" type="ORF">KGMB01110_06840</name>
</gene>
<protein>
    <submittedName>
        <fullName evidence="1">DUF4866 domain-containing protein</fullName>
    </submittedName>
</protein>
<reference evidence="2" key="1">
    <citation type="submission" date="2018-09" db="EMBL/GenBank/DDBJ databases">
        <title>Draft Genome Sequence of Mediterraneibacter sp. KCTC 15684.</title>
        <authorList>
            <person name="Kim J.S."/>
            <person name="Han K.I."/>
            <person name="Suh M.K."/>
            <person name="Lee K.C."/>
            <person name="Eom M.K."/>
            <person name="Lee J.H."/>
            <person name="Park S.H."/>
            <person name="Kang S.W."/>
            <person name="Park J.E."/>
            <person name="Oh B.S."/>
            <person name="Yu S.Y."/>
            <person name="Choi S.H."/>
            <person name="Lee D.H."/>
            <person name="Yoon H."/>
            <person name="Kim B."/>
            <person name="Yang S.J."/>
            <person name="Lee J.S."/>
        </authorList>
    </citation>
    <scope>NUCLEOTIDE SEQUENCE [LARGE SCALE GENOMIC DNA]</scope>
    <source>
        <strain evidence="2">KCTC 15684</strain>
    </source>
</reference>
<dbReference type="AlphaFoldDB" id="A0A391P5Z5"/>
<dbReference type="Proteomes" id="UP000265643">
    <property type="component" value="Unassembled WGS sequence"/>
</dbReference>
<dbReference type="RefSeq" id="WP_119297569.1">
    <property type="nucleotide sequence ID" value="NZ_BHGK01000001.1"/>
</dbReference>